<sequence length="367" mass="39707">MAVTAKMVKELREMTGAGMMDCKKALVETDGNIEAAVDLLKEKGLAKAAKKAGRVAAMGLVRTAIAADGKSAAIVEVNSETDFVAKNDEFVTFVETLAQMALENDAKDMDEFMALPYGDEGSVQDVLTNKIATIGENMTIRRFEKVSGEAVVSYIHGGRIGALIAGSVEADDDVKAALTNVAMQVAAMNPQYVSRNDISDEELAKMHDITLESALNDPFTLPKPILNALLDKAVDGVWGDEDVAILEEKRNDKKFNFNYLPNFLSEDAKSKLAEIAVADKDSISENKIFKGLVEGRVSKQLKDICLLDQTYVRAEDGKQTVSQYLATVNKDLSLVAVVRFEVGEGIEKKEEDFAAEVAAQQAAAAKK</sequence>
<comment type="subcellular location">
    <subcellularLocation>
        <location evidence="6 8">Cytoplasm</location>
    </subcellularLocation>
</comment>
<dbReference type="Pfam" id="PF00889">
    <property type="entry name" value="EF_TS"/>
    <property type="match status" value="2"/>
</dbReference>
<evidence type="ECO:0000256" key="7">
    <source>
        <dbReference type="RuleBase" id="RU000642"/>
    </source>
</evidence>
<dbReference type="RefSeq" id="WP_249286771.1">
    <property type="nucleotide sequence ID" value="NZ_JACRWC010000058.1"/>
</dbReference>
<evidence type="ECO:0000313" key="11">
    <source>
        <dbReference type="EMBL" id="MBC5999321.1"/>
    </source>
</evidence>
<dbReference type="InterPro" id="IPR009060">
    <property type="entry name" value="UBA-like_sf"/>
</dbReference>
<dbReference type="FunFam" id="1.10.8.10:FF:000001">
    <property type="entry name" value="Elongation factor Ts"/>
    <property type="match status" value="1"/>
</dbReference>
<dbReference type="PROSITE" id="PS01127">
    <property type="entry name" value="EF_TS_2"/>
    <property type="match status" value="1"/>
</dbReference>
<dbReference type="CDD" id="cd14275">
    <property type="entry name" value="UBA_EF-Ts"/>
    <property type="match status" value="1"/>
</dbReference>
<evidence type="ECO:0000259" key="10">
    <source>
        <dbReference type="Pfam" id="PF00889"/>
    </source>
</evidence>
<dbReference type="SUPFAM" id="SSF54713">
    <property type="entry name" value="Elongation factor Ts (EF-Ts), dimerisation domain"/>
    <property type="match status" value="2"/>
</dbReference>
<feature type="domain" description="Translation elongation factor EFTs/EF1B dimerisation" evidence="10">
    <location>
        <begin position="72"/>
        <end position="224"/>
    </location>
</feature>
<name>A0A923SMP6_9FIRM</name>
<proteinExistence type="inferred from homology"/>
<dbReference type="InterPro" id="IPR014039">
    <property type="entry name" value="Transl_elong_EFTs/EF1B_dimer"/>
</dbReference>
<dbReference type="Gene3D" id="1.10.8.10">
    <property type="entry name" value="DNA helicase RuvA subunit, C-terminal domain"/>
    <property type="match status" value="1"/>
</dbReference>
<evidence type="ECO:0000256" key="6">
    <source>
        <dbReference type="HAMAP-Rule" id="MF_00050"/>
    </source>
</evidence>
<keyword evidence="3 6" id="KW-0251">Elongation factor</keyword>
<feature type="region of interest" description="Involved in Mg(2+) ion dislocation from EF-Tu" evidence="6">
    <location>
        <begin position="81"/>
        <end position="84"/>
    </location>
</feature>
<accession>A0A923SMP6</accession>
<dbReference type="InterPro" id="IPR001816">
    <property type="entry name" value="Transl_elong_EFTs/EF1B"/>
</dbReference>
<evidence type="ECO:0000256" key="2">
    <source>
        <dbReference type="ARBA" id="ARBA00016956"/>
    </source>
</evidence>
<protein>
    <recommendedName>
        <fullName evidence="2 6">Elongation factor Ts</fullName>
        <shortName evidence="6">EF-Ts</shortName>
    </recommendedName>
</protein>
<comment type="caution">
    <text evidence="11">The sequence shown here is derived from an EMBL/GenBank/DDBJ whole genome shotgun (WGS) entry which is preliminary data.</text>
</comment>
<dbReference type="PROSITE" id="PS01126">
    <property type="entry name" value="EF_TS_1"/>
    <property type="match status" value="1"/>
</dbReference>
<dbReference type="Gene3D" id="3.30.479.20">
    <property type="entry name" value="Elongation factor Ts, dimerisation domain"/>
    <property type="match status" value="2"/>
</dbReference>
<evidence type="ECO:0000259" key="9">
    <source>
        <dbReference type="Pfam" id="PF00627"/>
    </source>
</evidence>
<gene>
    <name evidence="6" type="primary">tsf</name>
    <name evidence="11" type="ORF">H8876_04845</name>
</gene>
<dbReference type="InterPro" id="IPR036402">
    <property type="entry name" value="EF-Ts_dimer_sf"/>
</dbReference>
<dbReference type="Proteomes" id="UP000644115">
    <property type="component" value="Unassembled WGS sequence"/>
</dbReference>
<comment type="function">
    <text evidence="5 6 7">Associates with the EF-Tu.GDP complex and induces the exchange of GDP to GTP. It remains bound to the aminoacyl-tRNA.EF-Tu.GTP complex up to the GTP hydrolysis stage on the ribosome.</text>
</comment>
<feature type="domain" description="UBA" evidence="9">
    <location>
        <begin position="5"/>
        <end position="40"/>
    </location>
</feature>
<evidence type="ECO:0000256" key="3">
    <source>
        <dbReference type="ARBA" id="ARBA00022768"/>
    </source>
</evidence>
<organism evidence="11 12">
    <name type="scientific">Lentihominibacter faecis</name>
    <dbReference type="NCBI Taxonomy" id="2764712"/>
    <lineage>
        <taxon>Bacteria</taxon>
        <taxon>Bacillati</taxon>
        <taxon>Bacillota</taxon>
        <taxon>Clostridia</taxon>
        <taxon>Peptostreptococcales</taxon>
        <taxon>Anaerovoracaceae</taxon>
        <taxon>Lentihominibacter</taxon>
    </lineage>
</organism>
<evidence type="ECO:0000256" key="5">
    <source>
        <dbReference type="ARBA" id="ARBA00025453"/>
    </source>
</evidence>
<keyword evidence="6" id="KW-0963">Cytoplasm</keyword>
<reference evidence="11" key="1">
    <citation type="submission" date="2020-08" db="EMBL/GenBank/DDBJ databases">
        <authorList>
            <person name="Liu C."/>
            <person name="Sun Q."/>
        </authorList>
    </citation>
    <scope>NUCLEOTIDE SEQUENCE</scope>
    <source>
        <strain evidence="11">BX16</strain>
    </source>
</reference>
<dbReference type="PANTHER" id="PTHR11741">
    <property type="entry name" value="ELONGATION FACTOR TS"/>
    <property type="match status" value="1"/>
</dbReference>
<evidence type="ECO:0000256" key="8">
    <source>
        <dbReference type="RuleBase" id="RU000643"/>
    </source>
</evidence>
<evidence type="ECO:0000313" key="12">
    <source>
        <dbReference type="Proteomes" id="UP000644115"/>
    </source>
</evidence>
<dbReference type="EMBL" id="JACRWC010000058">
    <property type="protein sequence ID" value="MBC5999321.1"/>
    <property type="molecule type" value="Genomic_DNA"/>
</dbReference>
<dbReference type="AlphaFoldDB" id="A0A923SMP6"/>
<keyword evidence="4 6" id="KW-0648">Protein biosynthesis</keyword>
<dbReference type="GO" id="GO:0005737">
    <property type="term" value="C:cytoplasm"/>
    <property type="evidence" value="ECO:0007669"/>
    <property type="project" value="UniProtKB-SubCell"/>
</dbReference>
<comment type="similarity">
    <text evidence="1 6 7">Belongs to the EF-Ts family.</text>
</comment>
<evidence type="ECO:0000256" key="1">
    <source>
        <dbReference type="ARBA" id="ARBA00005532"/>
    </source>
</evidence>
<dbReference type="InterPro" id="IPR018101">
    <property type="entry name" value="Transl_elong_Ts_CS"/>
</dbReference>
<dbReference type="NCBIfam" id="TIGR00116">
    <property type="entry name" value="tsf"/>
    <property type="match status" value="1"/>
</dbReference>
<keyword evidence="12" id="KW-1185">Reference proteome</keyword>
<dbReference type="HAMAP" id="MF_00050">
    <property type="entry name" value="EF_Ts"/>
    <property type="match status" value="1"/>
</dbReference>
<evidence type="ECO:0000256" key="4">
    <source>
        <dbReference type="ARBA" id="ARBA00022917"/>
    </source>
</evidence>
<dbReference type="GO" id="GO:0003746">
    <property type="term" value="F:translation elongation factor activity"/>
    <property type="evidence" value="ECO:0007669"/>
    <property type="project" value="UniProtKB-UniRule"/>
</dbReference>
<dbReference type="InterPro" id="IPR015940">
    <property type="entry name" value="UBA"/>
</dbReference>
<dbReference type="SUPFAM" id="SSF46934">
    <property type="entry name" value="UBA-like"/>
    <property type="match status" value="1"/>
</dbReference>
<feature type="domain" description="Translation elongation factor EFTs/EF1B dimerisation" evidence="10">
    <location>
        <begin position="274"/>
        <end position="344"/>
    </location>
</feature>
<dbReference type="PANTHER" id="PTHR11741:SF0">
    <property type="entry name" value="ELONGATION FACTOR TS, MITOCHONDRIAL"/>
    <property type="match status" value="1"/>
</dbReference>
<dbReference type="Pfam" id="PF00627">
    <property type="entry name" value="UBA"/>
    <property type="match status" value="1"/>
</dbReference>